<dbReference type="EnsemblPlants" id="AET6Gv20698200.5">
    <property type="protein sequence ID" value="AET6Gv20698200.5"/>
    <property type="gene ID" value="AET6Gv20698200"/>
</dbReference>
<dbReference type="RefSeq" id="XP_020147146.1">
    <property type="nucleotide sequence ID" value="XM_020291557.4"/>
</dbReference>
<dbReference type="CDD" id="cd11454">
    <property type="entry name" value="bHLH_AtIND_like"/>
    <property type="match status" value="1"/>
</dbReference>
<comment type="subcellular location">
    <subcellularLocation>
        <location evidence="1">Nucleus</location>
    </subcellularLocation>
</comment>
<dbReference type="Gramene" id="AET6Gv20698200.5">
    <property type="protein sequence ID" value="AET6Gv20698200.5"/>
    <property type="gene ID" value="AET6Gv20698200"/>
</dbReference>
<reference evidence="10" key="2">
    <citation type="journal article" date="2017" name="Nat. Plants">
        <title>The Aegilops tauschii genome reveals multiple impacts of transposons.</title>
        <authorList>
            <person name="Zhao G."/>
            <person name="Zou C."/>
            <person name="Li K."/>
            <person name="Wang K."/>
            <person name="Li T."/>
            <person name="Gao L."/>
            <person name="Zhang X."/>
            <person name="Wang H."/>
            <person name="Yang Z."/>
            <person name="Liu X."/>
            <person name="Jiang W."/>
            <person name="Mao L."/>
            <person name="Kong X."/>
            <person name="Jiao Y."/>
            <person name="Jia J."/>
        </authorList>
    </citation>
    <scope>NUCLEOTIDE SEQUENCE [LARGE SCALE GENOMIC DNA]</scope>
    <source>
        <strain evidence="10">cv. AL8/78</strain>
    </source>
</reference>
<dbReference type="GeneID" id="109732378"/>
<reference evidence="9" key="5">
    <citation type="journal article" date="2021" name="G3 (Bethesda)">
        <title>Aegilops tauschii genome assembly Aet v5.0 features greater sequence contiguity and improved annotation.</title>
        <authorList>
            <person name="Wang L."/>
            <person name="Zhu T."/>
            <person name="Rodriguez J.C."/>
            <person name="Deal K.R."/>
            <person name="Dubcovsky J."/>
            <person name="McGuire P.E."/>
            <person name="Lux T."/>
            <person name="Spannagl M."/>
            <person name="Mayer K.F.X."/>
            <person name="Baldrich P."/>
            <person name="Meyers B.C."/>
            <person name="Huo N."/>
            <person name="Gu Y.Q."/>
            <person name="Zhou H."/>
            <person name="Devos K.M."/>
            <person name="Bennetzen J.L."/>
            <person name="Unver T."/>
            <person name="Budak H."/>
            <person name="Gulick P.J."/>
            <person name="Galiba G."/>
            <person name="Kalapos B."/>
            <person name="Nelson D.R."/>
            <person name="Li P."/>
            <person name="You F.M."/>
            <person name="Luo M.C."/>
            <person name="Dvorak J."/>
        </authorList>
    </citation>
    <scope>NUCLEOTIDE SEQUENCE [LARGE SCALE GENOMIC DNA]</scope>
    <source>
        <strain evidence="9">cv. AL8/78</strain>
    </source>
</reference>
<dbReference type="PANTHER" id="PTHR45914:SF59">
    <property type="entry name" value="TRANSCRIPTION FACTOR BHLH83-LIKE"/>
    <property type="match status" value="1"/>
</dbReference>
<organism evidence="9 10">
    <name type="scientific">Aegilops tauschii subsp. strangulata</name>
    <name type="common">Goatgrass</name>
    <dbReference type="NCBI Taxonomy" id="200361"/>
    <lineage>
        <taxon>Eukaryota</taxon>
        <taxon>Viridiplantae</taxon>
        <taxon>Streptophyta</taxon>
        <taxon>Embryophyta</taxon>
        <taxon>Tracheophyta</taxon>
        <taxon>Spermatophyta</taxon>
        <taxon>Magnoliopsida</taxon>
        <taxon>Liliopsida</taxon>
        <taxon>Poales</taxon>
        <taxon>Poaceae</taxon>
        <taxon>BOP clade</taxon>
        <taxon>Pooideae</taxon>
        <taxon>Triticodae</taxon>
        <taxon>Triticeae</taxon>
        <taxon>Triticinae</taxon>
        <taxon>Aegilops</taxon>
    </lineage>
</organism>
<dbReference type="PROSITE" id="PS50888">
    <property type="entry name" value="BHLH"/>
    <property type="match status" value="1"/>
</dbReference>
<feature type="compositionally biased region" description="Basic and acidic residues" evidence="7">
    <location>
        <begin position="158"/>
        <end position="168"/>
    </location>
</feature>
<dbReference type="Proteomes" id="UP000015105">
    <property type="component" value="Chromosome 6D"/>
</dbReference>
<reference evidence="9" key="3">
    <citation type="journal article" date="2017" name="Nature">
        <title>Genome sequence of the progenitor of the wheat D genome Aegilops tauschii.</title>
        <authorList>
            <person name="Luo M.C."/>
            <person name="Gu Y.Q."/>
            <person name="Puiu D."/>
            <person name="Wang H."/>
            <person name="Twardziok S.O."/>
            <person name="Deal K.R."/>
            <person name="Huo N."/>
            <person name="Zhu T."/>
            <person name="Wang L."/>
            <person name="Wang Y."/>
            <person name="McGuire P.E."/>
            <person name="Liu S."/>
            <person name="Long H."/>
            <person name="Ramasamy R.K."/>
            <person name="Rodriguez J.C."/>
            <person name="Van S.L."/>
            <person name="Yuan L."/>
            <person name="Wang Z."/>
            <person name="Xia Z."/>
            <person name="Xiao L."/>
            <person name="Anderson O.D."/>
            <person name="Ouyang S."/>
            <person name="Liang Y."/>
            <person name="Zimin A.V."/>
            <person name="Pertea G."/>
            <person name="Qi P."/>
            <person name="Bennetzen J.L."/>
            <person name="Dai X."/>
            <person name="Dawson M.W."/>
            <person name="Muller H.G."/>
            <person name="Kugler K."/>
            <person name="Rivarola-Duarte L."/>
            <person name="Spannagl M."/>
            <person name="Mayer K.F.X."/>
            <person name="Lu F.H."/>
            <person name="Bevan M.W."/>
            <person name="Leroy P."/>
            <person name="Li P."/>
            <person name="You F.M."/>
            <person name="Sun Q."/>
            <person name="Liu Z."/>
            <person name="Lyons E."/>
            <person name="Wicker T."/>
            <person name="Salzberg S.L."/>
            <person name="Devos K.M."/>
            <person name="Dvorak J."/>
        </authorList>
    </citation>
    <scope>NUCLEOTIDE SEQUENCE [LARGE SCALE GENOMIC DNA]</scope>
    <source>
        <strain evidence="9">cv. AL8/78</strain>
    </source>
</reference>
<sequence>MALVREPMVMCGGGFDAEAPVFDALGYGGHYALLGGLDAAALFGGYAYAHDEPAGAASAYAPESASWAGAGASVLAFDRASRGQAVQALAEEEAWMDAMDEDQHAGPASTIGFDPATGCFSLTQSSGGARRPFGLLFPSTSNGSPDAAAPARGSSKRSYADQEAEPRASKKPCGASRKTSKAKPAAPTTTSAKGGPQSHTAKNRREKISERLRTLQELVPNGTKVDMVTMLEKAFSYVKFLQLQVKVLATDEFWPAQGGTAPEISQVKEALDAILSSQRGQLN</sequence>
<evidence type="ECO:0000313" key="9">
    <source>
        <dbReference type="EnsemblPlants" id="AET6Gv20698200.5"/>
    </source>
</evidence>
<evidence type="ECO:0000256" key="4">
    <source>
        <dbReference type="ARBA" id="ARBA00023125"/>
    </source>
</evidence>
<dbReference type="GO" id="GO:0046983">
    <property type="term" value="F:protein dimerization activity"/>
    <property type="evidence" value="ECO:0007669"/>
    <property type="project" value="InterPro"/>
</dbReference>
<dbReference type="SMART" id="SM00353">
    <property type="entry name" value="HLH"/>
    <property type="match status" value="1"/>
</dbReference>
<dbReference type="InterPro" id="IPR011598">
    <property type="entry name" value="bHLH_dom"/>
</dbReference>
<dbReference type="Gene3D" id="4.10.280.10">
    <property type="entry name" value="Helix-loop-helix DNA-binding domain"/>
    <property type="match status" value="1"/>
</dbReference>
<evidence type="ECO:0000256" key="1">
    <source>
        <dbReference type="ARBA" id="ARBA00004123"/>
    </source>
</evidence>
<dbReference type="PANTHER" id="PTHR45914">
    <property type="entry name" value="TRANSCRIPTION FACTOR HEC3-RELATED"/>
    <property type="match status" value="1"/>
</dbReference>
<protein>
    <recommendedName>
        <fullName evidence="8">BHLH domain-containing protein</fullName>
    </recommendedName>
</protein>
<feature type="compositionally biased region" description="Low complexity" evidence="7">
    <location>
        <begin position="182"/>
        <end position="193"/>
    </location>
</feature>
<dbReference type="SUPFAM" id="SSF47459">
    <property type="entry name" value="HLH, helix-loop-helix DNA-binding domain"/>
    <property type="match status" value="1"/>
</dbReference>
<dbReference type="OMA" id="REPMVMC"/>
<dbReference type="KEGG" id="ats:109732378"/>
<name>A0A453PDH6_AEGTS</name>
<keyword evidence="4" id="KW-0238">DNA-binding</keyword>
<evidence type="ECO:0000313" key="10">
    <source>
        <dbReference type="Proteomes" id="UP000015105"/>
    </source>
</evidence>
<feature type="domain" description="BHLH" evidence="8">
    <location>
        <begin position="192"/>
        <end position="241"/>
    </location>
</feature>
<keyword evidence="5" id="KW-0804">Transcription</keyword>
<evidence type="ECO:0000256" key="3">
    <source>
        <dbReference type="ARBA" id="ARBA00023015"/>
    </source>
</evidence>
<dbReference type="InterPro" id="IPR045843">
    <property type="entry name" value="IND-like"/>
</dbReference>
<evidence type="ECO:0000259" key="8">
    <source>
        <dbReference type="PROSITE" id="PS50888"/>
    </source>
</evidence>
<dbReference type="Pfam" id="PF00010">
    <property type="entry name" value="HLH"/>
    <property type="match status" value="1"/>
</dbReference>
<dbReference type="GO" id="GO:0003677">
    <property type="term" value="F:DNA binding"/>
    <property type="evidence" value="ECO:0007669"/>
    <property type="project" value="UniProtKB-KW"/>
</dbReference>
<evidence type="ECO:0000256" key="5">
    <source>
        <dbReference type="ARBA" id="ARBA00023163"/>
    </source>
</evidence>
<keyword evidence="10" id="KW-1185">Reference proteome</keyword>
<dbReference type="InterPro" id="IPR036638">
    <property type="entry name" value="HLH_DNA-bd_sf"/>
</dbReference>
<keyword evidence="6" id="KW-0539">Nucleus</keyword>
<feature type="region of interest" description="Disordered" evidence="7">
    <location>
        <begin position="131"/>
        <end position="205"/>
    </location>
</feature>
<dbReference type="GO" id="GO:0005634">
    <property type="term" value="C:nucleus"/>
    <property type="evidence" value="ECO:0007669"/>
    <property type="project" value="UniProtKB-SubCell"/>
</dbReference>
<proteinExistence type="inferred from homology"/>
<evidence type="ECO:0000256" key="2">
    <source>
        <dbReference type="ARBA" id="ARBA00005510"/>
    </source>
</evidence>
<dbReference type="GO" id="GO:0003700">
    <property type="term" value="F:DNA-binding transcription factor activity"/>
    <property type="evidence" value="ECO:0007669"/>
    <property type="project" value="InterPro"/>
</dbReference>
<reference evidence="10" key="1">
    <citation type="journal article" date="2014" name="Science">
        <title>Ancient hybridizations among the ancestral genomes of bread wheat.</title>
        <authorList>
            <consortium name="International Wheat Genome Sequencing Consortium,"/>
            <person name="Marcussen T."/>
            <person name="Sandve S.R."/>
            <person name="Heier L."/>
            <person name="Spannagl M."/>
            <person name="Pfeifer M."/>
            <person name="Jakobsen K.S."/>
            <person name="Wulff B.B."/>
            <person name="Steuernagel B."/>
            <person name="Mayer K.F."/>
            <person name="Olsen O.A."/>
        </authorList>
    </citation>
    <scope>NUCLEOTIDE SEQUENCE [LARGE SCALE GENOMIC DNA]</scope>
    <source>
        <strain evidence="10">cv. AL8/78</strain>
    </source>
</reference>
<reference evidence="9" key="4">
    <citation type="submission" date="2019-03" db="UniProtKB">
        <authorList>
            <consortium name="EnsemblPlants"/>
        </authorList>
    </citation>
    <scope>IDENTIFICATION</scope>
</reference>
<evidence type="ECO:0000256" key="7">
    <source>
        <dbReference type="SAM" id="MobiDB-lite"/>
    </source>
</evidence>
<dbReference type="OrthoDB" id="687495at2759"/>
<keyword evidence="3" id="KW-0805">Transcription regulation</keyword>
<dbReference type="GO" id="GO:0048766">
    <property type="term" value="P:root hair initiation"/>
    <property type="evidence" value="ECO:0007669"/>
    <property type="project" value="UniProtKB-ARBA"/>
</dbReference>
<dbReference type="AlphaFoldDB" id="A0A453PDH6"/>
<evidence type="ECO:0000256" key="6">
    <source>
        <dbReference type="ARBA" id="ARBA00023242"/>
    </source>
</evidence>
<comment type="similarity">
    <text evidence="2">Belongs to the bHLH protein family.</text>
</comment>
<dbReference type="FunFam" id="4.10.280.10:FF:000046">
    <property type="entry name" value="Transcription factor bHLH83"/>
    <property type="match status" value="1"/>
</dbReference>
<accession>A0A453PDH6</accession>